<dbReference type="PANTHER" id="PTHR47534:SF3">
    <property type="entry name" value="ALCOHOL DEHYDROGENASE-LIKE C-TERMINAL DOMAIN-CONTAINING PROTEIN"/>
    <property type="match status" value="1"/>
</dbReference>
<dbReference type="InterPro" id="IPR036291">
    <property type="entry name" value="NAD(P)-bd_dom_sf"/>
</dbReference>
<dbReference type="AlphaFoldDB" id="A0A559M9W5"/>
<reference evidence="2 3" key="1">
    <citation type="submission" date="2018-05" db="EMBL/GenBank/DDBJ databases">
        <title>Genome sequencing and assembly of the regulated plant pathogen Lachnellula willkommii and related sister species for the development of diagnostic species identification markers.</title>
        <authorList>
            <person name="Giroux E."/>
            <person name="Bilodeau G."/>
        </authorList>
    </citation>
    <scope>NUCLEOTIDE SEQUENCE [LARGE SCALE GENOMIC DNA]</scope>
    <source>
        <strain evidence="2 3">CBS 172.35</strain>
    </source>
</reference>
<organism evidence="2 3">
    <name type="scientific">Lachnellula willkommii</name>
    <dbReference type="NCBI Taxonomy" id="215461"/>
    <lineage>
        <taxon>Eukaryota</taxon>
        <taxon>Fungi</taxon>
        <taxon>Dikarya</taxon>
        <taxon>Ascomycota</taxon>
        <taxon>Pezizomycotina</taxon>
        <taxon>Leotiomycetes</taxon>
        <taxon>Helotiales</taxon>
        <taxon>Lachnaceae</taxon>
        <taxon>Lachnellula</taxon>
    </lineage>
</organism>
<dbReference type="Proteomes" id="UP000315522">
    <property type="component" value="Unassembled WGS sequence"/>
</dbReference>
<sequence length="350" mass="38421">MISLDAVKTANAALIKSQPLVAVFVSTSGIGTYVLHALASHANEGQGLRAYIVARRKAAADKLISECQTLCPKGQFRFVQTNHLALLKNVDRVCAEITDAETKEVAATAGGKPKIDILVMTQGILAFDGRRETEEGIDQSLSLLYYSRMRFITQLIPLLTESHLPGHVISIFGPQRDEKLFLDDISLRKPKNYGFGSMGSHAAYLKTFYFEYLAAKYPGKLSLIHYFPGLVATDAFTGESVPLFIKLTWKLMTPLQKLFTVPRAECGERILFLASKRFPARDSRVSENSAGRLEVAAASDGVAGGGAYRVDWDGGIIPVKKNYEKLRTDGWGEKFVAHTNKVFADVEAGK</sequence>
<keyword evidence="3" id="KW-1185">Reference proteome</keyword>
<evidence type="ECO:0000313" key="2">
    <source>
        <dbReference type="EMBL" id="TVY89749.1"/>
    </source>
</evidence>
<protein>
    <submittedName>
        <fullName evidence="2">Short-chain dehydrogenase/reductase</fullName>
    </submittedName>
</protein>
<dbReference type="SUPFAM" id="SSF51735">
    <property type="entry name" value="NAD(P)-binding Rossmann-fold domains"/>
    <property type="match status" value="1"/>
</dbReference>
<evidence type="ECO:0000313" key="3">
    <source>
        <dbReference type="Proteomes" id="UP000315522"/>
    </source>
</evidence>
<dbReference type="InterPro" id="IPR052228">
    <property type="entry name" value="Sec_Metab_Biosynth_Oxidored"/>
</dbReference>
<proteinExistence type="predicted"/>
<accession>A0A559M9W5</accession>
<gene>
    <name evidence="2" type="primary">SAT2</name>
    <name evidence="2" type="ORF">LAWI1_G006140</name>
</gene>
<evidence type="ECO:0000256" key="1">
    <source>
        <dbReference type="ARBA" id="ARBA00023002"/>
    </source>
</evidence>
<keyword evidence="1" id="KW-0560">Oxidoreductase</keyword>
<dbReference type="GO" id="GO:0016491">
    <property type="term" value="F:oxidoreductase activity"/>
    <property type="evidence" value="ECO:0007669"/>
    <property type="project" value="UniProtKB-KW"/>
</dbReference>
<comment type="caution">
    <text evidence="2">The sequence shown here is derived from an EMBL/GenBank/DDBJ whole genome shotgun (WGS) entry which is preliminary data.</text>
</comment>
<name>A0A559M9W5_9HELO</name>
<dbReference type="Gene3D" id="3.40.50.720">
    <property type="entry name" value="NAD(P)-binding Rossmann-like Domain"/>
    <property type="match status" value="1"/>
</dbReference>
<feature type="non-terminal residue" evidence="2">
    <location>
        <position position="350"/>
    </location>
</feature>
<dbReference type="PANTHER" id="PTHR47534">
    <property type="entry name" value="YALI0E05731P"/>
    <property type="match status" value="1"/>
</dbReference>
<dbReference type="EMBL" id="QGML01001118">
    <property type="protein sequence ID" value="TVY89749.1"/>
    <property type="molecule type" value="Genomic_DNA"/>
</dbReference>